<dbReference type="EMBL" id="CAJSTJ010000206">
    <property type="protein sequence ID" value="CAG7566350.1"/>
    <property type="molecule type" value="Genomic_DNA"/>
</dbReference>
<evidence type="ECO:0000313" key="2">
    <source>
        <dbReference type="Proteomes" id="UP000693738"/>
    </source>
</evidence>
<organism evidence="1 2">
    <name type="scientific">Fusarium equiseti</name>
    <name type="common">Fusarium scirpi</name>
    <dbReference type="NCBI Taxonomy" id="61235"/>
    <lineage>
        <taxon>Eukaryota</taxon>
        <taxon>Fungi</taxon>
        <taxon>Dikarya</taxon>
        <taxon>Ascomycota</taxon>
        <taxon>Pezizomycotina</taxon>
        <taxon>Sordariomycetes</taxon>
        <taxon>Hypocreomycetidae</taxon>
        <taxon>Hypocreales</taxon>
        <taxon>Nectriaceae</taxon>
        <taxon>Fusarium</taxon>
        <taxon>Fusarium incarnatum-equiseti species complex</taxon>
    </lineage>
</organism>
<dbReference type="Proteomes" id="UP000693738">
    <property type="component" value="Unassembled WGS sequence"/>
</dbReference>
<protein>
    <submittedName>
        <fullName evidence="1">Uncharacterized protein</fullName>
    </submittedName>
</protein>
<accession>A0A8J2J3I6</accession>
<proteinExistence type="predicted"/>
<evidence type="ECO:0000313" key="1">
    <source>
        <dbReference type="EMBL" id="CAG7566350.1"/>
    </source>
</evidence>
<comment type="caution">
    <text evidence="1">The sequence shown here is derived from an EMBL/GenBank/DDBJ whole genome shotgun (WGS) entry which is preliminary data.</text>
</comment>
<gene>
    <name evidence="1" type="ORF">FEQUK3_LOCUS12098</name>
</gene>
<dbReference type="AlphaFoldDB" id="A0A8J2J3I6"/>
<name>A0A8J2J3I6_FUSEQ</name>
<sequence>MASPRASFTLKSSILVKAPIPALLDYKNQLWNSIRTSARQQDSIITGAATSRPESQNYLCAAANSLCYHPLMRVKNVRPNNTEAATIERVFTHIKEHIFPDVEGNSGSVLVEFLGSRTELEDSSKKNDHHKKFISEEVILVLSFDLVGVGKNRGNPFANFYDTLTIYPGIDLLPHHSRLAIFDIIYMESARQTWRYQ</sequence>
<reference evidence="1" key="1">
    <citation type="submission" date="2021-05" db="EMBL/GenBank/DDBJ databases">
        <authorList>
            <person name="Khan N."/>
        </authorList>
    </citation>
    <scope>NUCLEOTIDE SEQUENCE</scope>
</reference>